<accession>F2ULD7</accession>
<organism evidence="2">
    <name type="scientific">Salpingoeca rosetta (strain ATCC 50818 / BSB-021)</name>
    <dbReference type="NCBI Taxonomy" id="946362"/>
    <lineage>
        <taxon>Eukaryota</taxon>
        <taxon>Choanoflagellata</taxon>
        <taxon>Craspedida</taxon>
        <taxon>Salpingoecidae</taxon>
        <taxon>Salpingoeca</taxon>
    </lineage>
</organism>
<dbReference type="Proteomes" id="UP000007799">
    <property type="component" value="Unassembled WGS sequence"/>
</dbReference>
<dbReference type="EMBL" id="GL832980">
    <property type="protein sequence ID" value="EGD77936.1"/>
    <property type="molecule type" value="Genomic_DNA"/>
</dbReference>
<dbReference type="AlphaFoldDB" id="F2ULD7"/>
<keyword evidence="2" id="KW-1185">Reference proteome</keyword>
<dbReference type="GeneID" id="16070552"/>
<dbReference type="RefSeq" id="XP_004989999.1">
    <property type="nucleotide sequence ID" value="XM_004989942.1"/>
</dbReference>
<reference evidence="1" key="1">
    <citation type="submission" date="2009-08" db="EMBL/GenBank/DDBJ databases">
        <title>Annotation of Salpingoeca rosetta.</title>
        <authorList>
            <consortium name="The Broad Institute Genome Sequencing Platform"/>
            <person name="Russ C."/>
            <person name="Cuomo C."/>
            <person name="Burger G."/>
            <person name="Gray M.W."/>
            <person name="Holland P.W.H."/>
            <person name="King N."/>
            <person name="Lang F.B.F."/>
            <person name="Roger A.J."/>
            <person name="Ruiz-Trillo I."/>
            <person name="Young S.K."/>
            <person name="Zeng Q."/>
            <person name="Gargeya S."/>
            <person name="Alvarado L."/>
            <person name="Berlin A."/>
            <person name="Chapman S.B."/>
            <person name="Chen Z."/>
            <person name="Freedman E."/>
            <person name="Gellesch M."/>
            <person name="Goldberg J."/>
            <person name="Griggs A."/>
            <person name="Gujja S."/>
            <person name="Heilman E."/>
            <person name="Heiman D."/>
            <person name="Howarth C."/>
            <person name="Mehta T."/>
            <person name="Neiman D."/>
            <person name="Pearson M."/>
            <person name="Roberts A."/>
            <person name="Saif S."/>
            <person name="Shea T."/>
            <person name="Shenoy N."/>
            <person name="Sisk P."/>
            <person name="Stolte C."/>
            <person name="Sykes S."/>
            <person name="White J."/>
            <person name="Yandava C."/>
            <person name="Haas B."/>
            <person name="Nusbaum C."/>
            <person name="Birren B."/>
        </authorList>
    </citation>
    <scope>NUCLEOTIDE SEQUENCE [LARGE SCALE GENOMIC DNA]</scope>
    <source>
        <strain evidence="1">ATCC 50818</strain>
    </source>
</reference>
<sequence length="166" mass="18416">MSEPAPKKAKPAYTFNVNKALDKEFETKPLREVVQLPPSALQGLADRANEMLAAFHVKTIADLAQWKHARIAQAICTLAAVEEEGKRDPSGESNINKALDKDYETKSLKEISEAPVHCLQGLADWTDSTLSKLNVKTVSDLANWKFVRWSQALVELAKFESPDHSS</sequence>
<dbReference type="InParanoid" id="F2ULD7"/>
<dbReference type="OMA" id="DEAHEGK"/>
<gene>
    <name evidence="1" type="ORF">PTSG_09571</name>
</gene>
<dbReference type="OrthoDB" id="539213at2759"/>
<proteinExistence type="predicted"/>
<dbReference type="eggNOG" id="ENOG502S8PG">
    <property type="taxonomic scope" value="Eukaryota"/>
</dbReference>
<name>F2ULD7_SALR5</name>
<protein>
    <submittedName>
        <fullName evidence="1">Uncharacterized protein</fullName>
    </submittedName>
</protein>
<dbReference type="KEGG" id="sre:PTSG_09571"/>
<evidence type="ECO:0000313" key="1">
    <source>
        <dbReference type="EMBL" id="EGD77936.1"/>
    </source>
</evidence>
<evidence type="ECO:0000313" key="2">
    <source>
        <dbReference type="Proteomes" id="UP000007799"/>
    </source>
</evidence>